<evidence type="ECO:0000256" key="3">
    <source>
        <dbReference type="ARBA" id="ARBA00022796"/>
    </source>
</evidence>
<dbReference type="CDD" id="cd00371">
    <property type="entry name" value="HMA"/>
    <property type="match status" value="1"/>
</dbReference>
<dbReference type="VEuPathDB" id="FungiDB:BD410DRAFT_801555"/>
<name>A0A4Y7QCG8_9AGAM</name>
<comment type="similarity">
    <text evidence="7">Belongs to the ATX1 family.</text>
</comment>
<dbReference type="InterPro" id="IPR036163">
    <property type="entry name" value="HMA_dom_sf"/>
</dbReference>
<organism evidence="9 10">
    <name type="scientific">Rickenella mellea</name>
    <dbReference type="NCBI Taxonomy" id="50990"/>
    <lineage>
        <taxon>Eukaryota</taxon>
        <taxon>Fungi</taxon>
        <taxon>Dikarya</taxon>
        <taxon>Basidiomycota</taxon>
        <taxon>Agaricomycotina</taxon>
        <taxon>Agaricomycetes</taxon>
        <taxon>Hymenochaetales</taxon>
        <taxon>Rickenellaceae</taxon>
        <taxon>Rickenella</taxon>
    </lineage>
</organism>
<dbReference type="Proteomes" id="UP000294933">
    <property type="component" value="Unassembled WGS sequence"/>
</dbReference>
<proteinExistence type="inferred from homology"/>
<evidence type="ECO:0000313" key="10">
    <source>
        <dbReference type="Proteomes" id="UP000294933"/>
    </source>
</evidence>
<keyword evidence="10" id="KW-1185">Reference proteome</keyword>
<evidence type="ECO:0000256" key="5">
    <source>
        <dbReference type="ARBA" id="ARBA00023065"/>
    </source>
</evidence>
<dbReference type="EMBL" id="ML170165">
    <property type="protein sequence ID" value="TDL24792.1"/>
    <property type="molecule type" value="Genomic_DNA"/>
</dbReference>
<dbReference type="GO" id="GO:0005829">
    <property type="term" value="C:cytosol"/>
    <property type="evidence" value="ECO:0007669"/>
    <property type="project" value="TreeGrafter"/>
</dbReference>
<protein>
    <recommendedName>
        <fullName evidence="8">HMA domain-containing protein</fullName>
    </recommendedName>
</protein>
<dbReference type="STRING" id="50990.A0A4Y7QCG8"/>
<dbReference type="InterPro" id="IPR051881">
    <property type="entry name" value="Copper_transport_ATOX1-like"/>
</dbReference>
<dbReference type="SUPFAM" id="SSF55008">
    <property type="entry name" value="HMA, heavy metal-associated domain"/>
    <property type="match status" value="1"/>
</dbReference>
<evidence type="ECO:0000256" key="7">
    <source>
        <dbReference type="ARBA" id="ARBA00038171"/>
    </source>
</evidence>
<keyword evidence="5" id="KW-0406">Ion transport</keyword>
<sequence length="131" mass="14469">MVSLGGAYFTHLSVALTDFYAFAIIKAESAPVEHKYLFEVVMSCDGCSGAINRVLNSDAAKKQGVTSAVITREKQEVLVTGWISYEDVEEKIRKTGKKCVFGAVPTDGDLIWTDAGMRQTGRKKSRSWRSR</sequence>
<dbReference type="GO" id="GO:0006825">
    <property type="term" value="P:copper ion transport"/>
    <property type="evidence" value="ECO:0007669"/>
    <property type="project" value="UniProtKB-KW"/>
</dbReference>
<keyword evidence="4" id="KW-0186">Copper</keyword>
<gene>
    <name evidence="9" type="ORF">BD410DRAFT_801555</name>
</gene>
<dbReference type="GO" id="GO:0046872">
    <property type="term" value="F:metal ion binding"/>
    <property type="evidence" value="ECO:0007669"/>
    <property type="project" value="UniProtKB-KW"/>
</dbReference>
<evidence type="ECO:0000259" key="8">
    <source>
        <dbReference type="PROSITE" id="PS50846"/>
    </source>
</evidence>
<keyword evidence="3" id="KW-0187">Copper transport</keyword>
<dbReference type="AlphaFoldDB" id="A0A4Y7QCG8"/>
<keyword evidence="2" id="KW-0479">Metal-binding</keyword>
<dbReference type="InterPro" id="IPR006121">
    <property type="entry name" value="HMA_dom"/>
</dbReference>
<evidence type="ECO:0000256" key="2">
    <source>
        <dbReference type="ARBA" id="ARBA00022723"/>
    </source>
</evidence>
<reference evidence="9 10" key="1">
    <citation type="submission" date="2018-06" db="EMBL/GenBank/DDBJ databases">
        <title>A transcriptomic atlas of mushroom development highlights an independent origin of complex multicellularity.</title>
        <authorList>
            <consortium name="DOE Joint Genome Institute"/>
            <person name="Krizsan K."/>
            <person name="Almasi E."/>
            <person name="Merenyi Z."/>
            <person name="Sahu N."/>
            <person name="Viragh M."/>
            <person name="Koszo T."/>
            <person name="Mondo S."/>
            <person name="Kiss B."/>
            <person name="Balint B."/>
            <person name="Kues U."/>
            <person name="Barry K."/>
            <person name="Hegedus J.C."/>
            <person name="Henrissat B."/>
            <person name="Johnson J."/>
            <person name="Lipzen A."/>
            <person name="Ohm R."/>
            <person name="Nagy I."/>
            <person name="Pangilinan J."/>
            <person name="Yan J."/>
            <person name="Xiong Y."/>
            <person name="Grigoriev I.V."/>
            <person name="Hibbett D.S."/>
            <person name="Nagy L.G."/>
        </authorList>
    </citation>
    <scope>NUCLEOTIDE SEQUENCE [LARGE SCALE GENOMIC DNA]</scope>
    <source>
        <strain evidence="9 10">SZMC22713</strain>
    </source>
</reference>
<evidence type="ECO:0000256" key="1">
    <source>
        <dbReference type="ARBA" id="ARBA00022448"/>
    </source>
</evidence>
<keyword evidence="6" id="KW-0143">Chaperone</keyword>
<evidence type="ECO:0000256" key="6">
    <source>
        <dbReference type="ARBA" id="ARBA00023186"/>
    </source>
</evidence>
<feature type="domain" description="HMA" evidence="8">
    <location>
        <begin position="33"/>
        <end position="100"/>
    </location>
</feature>
<dbReference type="GO" id="GO:0016531">
    <property type="term" value="F:copper chaperone activity"/>
    <property type="evidence" value="ECO:0007669"/>
    <property type="project" value="TreeGrafter"/>
</dbReference>
<dbReference type="OrthoDB" id="689350at2759"/>
<evidence type="ECO:0000313" key="9">
    <source>
        <dbReference type="EMBL" id="TDL24792.1"/>
    </source>
</evidence>
<accession>A0A4Y7QCG8</accession>
<dbReference type="PANTHER" id="PTHR46365">
    <property type="entry name" value="COPPER TRANSPORT PROTEIN ATOX1"/>
    <property type="match status" value="1"/>
</dbReference>
<dbReference type="PANTHER" id="PTHR46365:SF1">
    <property type="entry name" value="COPPER TRANSPORT PROTEIN ATOX1"/>
    <property type="match status" value="1"/>
</dbReference>
<evidence type="ECO:0000256" key="4">
    <source>
        <dbReference type="ARBA" id="ARBA00023008"/>
    </source>
</evidence>
<keyword evidence="1" id="KW-0813">Transport</keyword>
<dbReference type="PROSITE" id="PS50846">
    <property type="entry name" value="HMA_2"/>
    <property type="match status" value="1"/>
</dbReference>
<dbReference type="Gene3D" id="3.30.70.100">
    <property type="match status" value="1"/>
</dbReference>